<dbReference type="GO" id="GO:0019808">
    <property type="term" value="F:polyamine binding"/>
    <property type="evidence" value="ECO:0007669"/>
    <property type="project" value="InterPro"/>
</dbReference>
<protein>
    <submittedName>
        <fullName evidence="5">Polyamine ABC transporter, periplasmic substrate-binding protein</fullName>
    </submittedName>
</protein>
<dbReference type="Pfam" id="PF13416">
    <property type="entry name" value="SBP_bac_8"/>
    <property type="match status" value="1"/>
</dbReference>
<dbReference type="PRINTS" id="PR00909">
    <property type="entry name" value="SPERMDNBNDNG"/>
</dbReference>
<name>A0AAE7B9W4_9BACT</name>
<dbReference type="Gene3D" id="3.40.190.10">
    <property type="entry name" value="Periplasmic binding protein-like II"/>
    <property type="match status" value="2"/>
</dbReference>
<dbReference type="PANTHER" id="PTHR30222:SF17">
    <property type="entry name" value="SPERMIDINE_PUTRESCINE-BINDING PERIPLASMIC PROTEIN"/>
    <property type="match status" value="1"/>
</dbReference>
<dbReference type="GO" id="GO:0042597">
    <property type="term" value="C:periplasmic space"/>
    <property type="evidence" value="ECO:0007669"/>
    <property type="project" value="UniProtKB-SubCell"/>
</dbReference>
<keyword evidence="6" id="KW-1185">Reference proteome</keyword>
<reference evidence="5 6" key="1">
    <citation type="submission" date="2020-05" db="EMBL/GenBank/DDBJ databases">
        <title>Complete genome sequencing of Campylobacter and Arcobacter type strains.</title>
        <authorList>
            <person name="Miller W.G."/>
            <person name="Yee E."/>
        </authorList>
    </citation>
    <scope>NUCLEOTIDE SEQUENCE [LARGE SCALE GENOMIC DNA]</scope>
    <source>
        <strain evidence="5 6">LMG 26156</strain>
    </source>
</reference>
<comment type="subcellular location">
    <subcellularLocation>
        <location evidence="1">Periplasm</location>
    </subcellularLocation>
</comment>
<accession>A0AAE7B9W4</accession>
<dbReference type="SUPFAM" id="SSF53850">
    <property type="entry name" value="Periplasmic binding protein-like II"/>
    <property type="match status" value="1"/>
</dbReference>
<sequence length="346" mass="40218">MKHIFCIIIMITSLFAQQRILKISNFIDYIDVELLKDFAYENNIKIVYDIHEVNEEIYTKINKKNDYDLLIVSSNYITKLKKLNKLEKLNPNNLKNYSNINQNFLRSTFINSFEYTIPYLWGTVGLIYNKKLVKEPIEKWDDLWRDEFKNSILLSNEPADVIGITLKSLGYSANSTNEQEINKANEKLKELIPNIKDISSANAITYFITNNFAVGMAFSGDAKLILDNSKDFEFIYPKEGALKWADGMVILKDSKNKDLAYKFIDFIIDDKNSAKIGNTTGYAISSETSKRYLDEKDLSNKVTYPNEKSLLNSEILFNNEDTYMNILEKFENLKKEYLKSKDLNEK</sequence>
<organism evidence="5 6">
    <name type="scientific">Arcobacter venerupis</name>
    <dbReference type="NCBI Taxonomy" id="1054033"/>
    <lineage>
        <taxon>Bacteria</taxon>
        <taxon>Pseudomonadati</taxon>
        <taxon>Campylobacterota</taxon>
        <taxon>Epsilonproteobacteria</taxon>
        <taxon>Campylobacterales</taxon>
        <taxon>Arcobacteraceae</taxon>
        <taxon>Arcobacter</taxon>
    </lineage>
</organism>
<evidence type="ECO:0000256" key="1">
    <source>
        <dbReference type="ARBA" id="ARBA00004418"/>
    </source>
</evidence>
<evidence type="ECO:0000256" key="4">
    <source>
        <dbReference type="ARBA" id="ARBA00022764"/>
    </source>
</evidence>
<keyword evidence="3" id="KW-0732">Signal</keyword>
<dbReference type="PIRSF" id="PIRSF019574">
    <property type="entry name" value="Periplasmic_polyamine_BP"/>
    <property type="match status" value="1"/>
</dbReference>
<proteinExistence type="predicted"/>
<dbReference type="PANTHER" id="PTHR30222">
    <property type="entry name" value="SPERMIDINE/PUTRESCINE-BINDING PERIPLASMIC PROTEIN"/>
    <property type="match status" value="1"/>
</dbReference>
<dbReference type="AlphaFoldDB" id="A0AAE7B9W4"/>
<evidence type="ECO:0000313" key="5">
    <source>
        <dbReference type="EMBL" id="QKF66357.1"/>
    </source>
</evidence>
<dbReference type="GO" id="GO:0015846">
    <property type="term" value="P:polyamine transport"/>
    <property type="evidence" value="ECO:0007669"/>
    <property type="project" value="InterPro"/>
</dbReference>
<dbReference type="KEGG" id="avp:AVENP_0797"/>
<dbReference type="CDD" id="cd13590">
    <property type="entry name" value="PBP2_PotD_PotF_like"/>
    <property type="match status" value="1"/>
</dbReference>
<evidence type="ECO:0000256" key="2">
    <source>
        <dbReference type="ARBA" id="ARBA00022448"/>
    </source>
</evidence>
<keyword evidence="4" id="KW-0574">Periplasm</keyword>
<dbReference type="Proteomes" id="UP000503482">
    <property type="component" value="Chromosome"/>
</dbReference>
<dbReference type="EMBL" id="CP053840">
    <property type="protein sequence ID" value="QKF66357.1"/>
    <property type="molecule type" value="Genomic_DNA"/>
</dbReference>
<keyword evidence="2" id="KW-0813">Transport</keyword>
<evidence type="ECO:0000313" key="6">
    <source>
        <dbReference type="Proteomes" id="UP000503482"/>
    </source>
</evidence>
<dbReference type="InterPro" id="IPR001188">
    <property type="entry name" value="Sperm_putr-bd"/>
</dbReference>
<dbReference type="RefSeq" id="WP_128357502.1">
    <property type="nucleotide sequence ID" value="NZ_CP053840.1"/>
</dbReference>
<dbReference type="InterPro" id="IPR006059">
    <property type="entry name" value="SBP"/>
</dbReference>
<evidence type="ECO:0000256" key="3">
    <source>
        <dbReference type="ARBA" id="ARBA00022729"/>
    </source>
</evidence>
<gene>
    <name evidence="5" type="ORF">AVENP_0797</name>
</gene>